<evidence type="ECO:0000313" key="2">
    <source>
        <dbReference type="EMBL" id="MQM00959.1"/>
    </source>
</evidence>
<dbReference type="EMBL" id="NMUH01002594">
    <property type="protein sequence ID" value="MQM00959.1"/>
    <property type="molecule type" value="Genomic_DNA"/>
</dbReference>
<keyword evidence="1" id="KW-1133">Transmembrane helix</keyword>
<keyword evidence="1" id="KW-0812">Transmembrane</keyword>
<dbReference type="AlphaFoldDB" id="A0A843VVX7"/>
<evidence type="ECO:0000256" key="1">
    <source>
        <dbReference type="SAM" id="Phobius"/>
    </source>
</evidence>
<keyword evidence="3" id="KW-1185">Reference proteome</keyword>
<name>A0A843VVX7_COLES</name>
<evidence type="ECO:0000313" key="3">
    <source>
        <dbReference type="Proteomes" id="UP000652761"/>
    </source>
</evidence>
<reference evidence="2" key="1">
    <citation type="submission" date="2017-07" db="EMBL/GenBank/DDBJ databases">
        <title>Taro Niue Genome Assembly and Annotation.</title>
        <authorList>
            <person name="Atibalentja N."/>
            <person name="Keating K."/>
            <person name="Fields C.J."/>
        </authorList>
    </citation>
    <scope>NUCLEOTIDE SEQUENCE</scope>
    <source>
        <strain evidence="2">Niue_2</strain>
        <tissue evidence="2">Leaf</tissue>
    </source>
</reference>
<keyword evidence="1" id="KW-0472">Membrane</keyword>
<sequence>MGAACHAKHQICARRLCEGGAADARPGPCGVVLGDVQMADRAAGSRVKLAWRPAVCEARRFGGSENCNFFFYLFVVAVLFLLLSDAWEFFSISSVVGELLFQMGFGCLEDLHKEWNMEIGLDL</sequence>
<protein>
    <submittedName>
        <fullName evidence="2">Uncharacterized protein</fullName>
    </submittedName>
</protein>
<gene>
    <name evidence="2" type="ORF">Taro_033706</name>
</gene>
<organism evidence="2 3">
    <name type="scientific">Colocasia esculenta</name>
    <name type="common">Wild taro</name>
    <name type="synonym">Arum esculentum</name>
    <dbReference type="NCBI Taxonomy" id="4460"/>
    <lineage>
        <taxon>Eukaryota</taxon>
        <taxon>Viridiplantae</taxon>
        <taxon>Streptophyta</taxon>
        <taxon>Embryophyta</taxon>
        <taxon>Tracheophyta</taxon>
        <taxon>Spermatophyta</taxon>
        <taxon>Magnoliopsida</taxon>
        <taxon>Liliopsida</taxon>
        <taxon>Araceae</taxon>
        <taxon>Aroideae</taxon>
        <taxon>Colocasieae</taxon>
        <taxon>Colocasia</taxon>
    </lineage>
</organism>
<accession>A0A843VVX7</accession>
<feature type="transmembrane region" description="Helical" evidence="1">
    <location>
        <begin position="69"/>
        <end position="90"/>
    </location>
</feature>
<comment type="caution">
    <text evidence="2">The sequence shown here is derived from an EMBL/GenBank/DDBJ whole genome shotgun (WGS) entry which is preliminary data.</text>
</comment>
<proteinExistence type="predicted"/>
<dbReference type="Proteomes" id="UP000652761">
    <property type="component" value="Unassembled WGS sequence"/>
</dbReference>